<dbReference type="InterPro" id="IPR035906">
    <property type="entry name" value="MetI-like_sf"/>
</dbReference>
<dbReference type="CDD" id="cd06261">
    <property type="entry name" value="TM_PBP2"/>
    <property type="match status" value="1"/>
</dbReference>
<dbReference type="PANTHER" id="PTHR30193:SF37">
    <property type="entry name" value="INNER MEMBRANE ABC TRANSPORTER PERMEASE PROTEIN YCJO"/>
    <property type="match status" value="1"/>
</dbReference>
<evidence type="ECO:0000256" key="2">
    <source>
        <dbReference type="ARBA" id="ARBA00022448"/>
    </source>
</evidence>
<accession>A0ABV6UHY5</accession>
<evidence type="ECO:0000256" key="1">
    <source>
        <dbReference type="ARBA" id="ARBA00004651"/>
    </source>
</evidence>
<reference evidence="10 11" key="1">
    <citation type="submission" date="2024-09" db="EMBL/GenBank/DDBJ databases">
        <authorList>
            <person name="Lee S.D."/>
        </authorList>
    </citation>
    <scope>NUCLEOTIDE SEQUENCE [LARGE SCALE GENOMIC DNA]</scope>
    <source>
        <strain evidence="10 11">N1-5</strain>
    </source>
</reference>
<dbReference type="InterPro" id="IPR051393">
    <property type="entry name" value="ABC_transporter_permease"/>
</dbReference>
<keyword evidence="4 7" id="KW-0812">Transmembrane</keyword>
<name>A0ABV6UHY5_9ACTN</name>
<protein>
    <submittedName>
        <fullName evidence="10">Carbohydrate ABC transporter permease</fullName>
    </submittedName>
</protein>
<keyword evidence="6 7" id="KW-0472">Membrane</keyword>
<evidence type="ECO:0000256" key="3">
    <source>
        <dbReference type="ARBA" id="ARBA00022475"/>
    </source>
</evidence>
<keyword evidence="5 7" id="KW-1133">Transmembrane helix</keyword>
<keyword evidence="3" id="KW-1003">Cell membrane</keyword>
<dbReference type="PANTHER" id="PTHR30193">
    <property type="entry name" value="ABC TRANSPORTER PERMEASE PROTEIN"/>
    <property type="match status" value="1"/>
</dbReference>
<evidence type="ECO:0000313" key="10">
    <source>
        <dbReference type="EMBL" id="MFC1401061.1"/>
    </source>
</evidence>
<feature type="transmembrane region" description="Helical" evidence="7">
    <location>
        <begin position="140"/>
        <end position="165"/>
    </location>
</feature>
<feature type="transmembrane region" description="Helical" evidence="7">
    <location>
        <begin position="298"/>
        <end position="320"/>
    </location>
</feature>
<dbReference type="Gene3D" id="1.10.3720.10">
    <property type="entry name" value="MetI-like"/>
    <property type="match status" value="1"/>
</dbReference>
<feature type="domain" description="ABC transmembrane type-1" evidence="9">
    <location>
        <begin position="107"/>
        <end position="319"/>
    </location>
</feature>
<comment type="similarity">
    <text evidence="7">Belongs to the binding-protein-dependent transport system permease family.</text>
</comment>
<evidence type="ECO:0000313" key="11">
    <source>
        <dbReference type="Proteomes" id="UP001592528"/>
    </source>
</evidence>
<keyword evidence="11" id="KW-1185">Reference proteome</keyword>
<keyword evidence="2 7" id="KW-0813">Transport</keyword>
<dbReference type="PROSITE" id="PS50928">
    <property type="entry name" value="ABC_TM1"/>
    <property type="match status" value="1"/>
</dbReference>
<comment type="subcellular location">
    <subcellularLocation>
        <location evidence="1 7">Cell membrane</location>
        <topology evidence="1 7">Multi-pass membrane protein</topology>
    </subcellularLocation>
</comment>
<feature type="transmembrane region" description="Helical" evidence="7">
    <location>
        <begin position="185"/>
        <end position="206"/>
    </location>
</feature>
<organism evidence="10 11">
    <name type="scientific">Streptacidiphilus cavernicola</name>
    <dbReference type="NCBI Taxonomy" id="3342716"/>
    <lineage>
        <taxon>Bacteria</taxon>
        <taxon>Bacillati</taxon>
        <taxon>Actinomycetota</taxon>
        <taxon>Actinomycetes</taxon>
        <taxon>Kitasatosporales</taxon>
        <taxon>Streptomycetaceae</taxon>
        <taxon>Streptacidiphilus</taxon>
    </lineage>
</organism>
<gene>
    <name evidence="10" type="ORF">ACEZDJ_07155</name>
</gene>
<dbReference type="EMBL" id="JBHEZZ010000003">
    <property type="protein sequence ID" value="MFC1401061.1"/>
    <property type="molecule type" value="Genomic_DNA"/>
</dbReference>
<evidence type="ECO:0000259" key="9">
    <source>
        <dbReference type="PROSITE" id="PS50928"/>
    </source>
</evidence>
<dbReference type="SUPFAM" id="SSF161098">
    <property type="entry name" value="MetI-like"/>
    <property type="match status" value="1"/>
</dbReference>
<evidence type="ECO:0000256" key="4">
    <source>
        <dbReference type="ARBA" id="ARBA00022692"/>
    </source>
</evidence>
<feature type="transmembrane region" description="Helical" evidence="7">
    <location>
        <begin position="57"/>
        <end position="83"/>
    </location>
</feature>
<evidence type="ECO:0000256" key="8">
    <source>
        <dbReference type="SAM" id="MobiDB-lite"/>
    </source>
</evidence>
<dbReference type="RefSeq" id="WP_084713770.1">
    <property type="nucleotide sequence ID" value="NZ_JBHEZZ010000003.1"/>
</dbReference>
<evidence type="ECO:0000256" key="7">
    <source>
        <dbReference type="RuleBase" id="RU363032"/>
    </source>
</evidence>
<proteinExistence type="inferred from homology"/>
<evidence type="ECO:0000256" key="6">
    <source>
        <dbReference type="ARBA" id="ARBA00023136"/>
    </source>
</evidence>
<dbReference type="InterPro" id="IPR000515">
    <property type="entry name" value="MetI-like"/>
</dbReference>
<feature type="region of interest" description="Disordered" evidence="8">
    <location>
        <begin position="1"/>
        <end position="42"/>
    </location>
</feature>
<dbReference type="Proteomes" id="UP001592528">
    <property type="component" value="Unassembled WGS sequence"/>
</dbReference>
<comment type="caution">
    <text evidence="10">The sequence shown here is derived from an EMBL/GenBank/DDBJ whole genome shotgun (WGS) entry which is preliminary data.</text>
</comment>
<dbReference type="Pfam" id="PF00528">
    <property type="entry name" value="BPD_transp_1"/>
    <property type="match status" value="1"/>
</dbReference>
<feature type="transmembrane region" description="Helical" evidence="7">
    <location>
        <begin position="103"/>
        <end position="128"/>
    </location>
</feature>
<sequence>MSSQAEARPASKDGGPGRAPAGAQGSDARDDAPQGRVRRSVAARVGRPSPGWAVPGVLFFAVFAVAPMVYAVYLSFCGSWGGLGTPHFSGLSNWTRLFQDSDVRQATVITIVLTVLSWAFQTPVALLLGVWAAGREKNRAVLSAVFFIPLVLSTTAIALLFKAILDPNFGLATTIGPWLGFPDGNIIGSSNGALIAVAFVGGWQFIPFHTLIYQGGARQIPEVLYQAASIDGCGRWRQFFHITLPQLRHTITTSSVLIIVGSLTSFETVFLLTQGGPGTSSTTLSYGMYREAFQGFDFGYASALGTALVVVSTLLSLLMVKFSGFGSMRSTREGM</sequence>
<evidence type="ECO:0000256" key="5">
    <source>
        <dbReference type="ARBA" id="ARBA00022989"/>
    </source>
</evidence>
<feature type="transmembrane region" description="Helical" evidence="7">
    <location>
        <begin position="256"/>
        <end position="278"/>
    </location>
</feature>